<keyword evidence="4" id="KW-0804">Transcription</keyword>
<keyword evidence="2" id="KW-0805">Transcription regulation</keyword>
<evidence type="ECO:0000256" key="1">
    <source>
        <dbReference type="ARBA" id="ARBA00010641"/>
    </source>
</evidence>
<keyword evidence="3" id="KW-0731">Sigma factor</keyword>
<comment type="similarity">
    <text evidence="1">Belongs to the sigma-70 factor family. ECF subfamily.</text>
</comment>
<evidence type="ECO:0000256" key="3">
    <source>
        <dbReference type="ARBA" id="ARBA00023082"/>
    </source>
</evidence>
<accession>A0A2M7DEH3</accession>
<dbReference type="InterPro" id="IPR036388">
    <property type="entry name" value="WH-like_DNA-bd_sf"/>
</dbReference>
<dbReference type="InterPro" id="IPR013324">
    <property type="entry name" value="RNA_pol_sigma_r3/r4-like"/>
</dbReference>
<dbReference type="Proteomes" id="UP000229030">
    <property type="component" value="Unassembled WGS sequence"/>
</dbReference>
<gene>
    <name evidence="7" type="ORF">COS21_00945</name>
</gene>
<dbReference type="EMBL" id="PETV01000030">
    <property type="protein sequence ID" value="PIV47253.1"/>
    <property type="molecule type" value="Genomic_DNA"/>
</dbReference>
<feature type="domain" description="RNA polymerase sigma-70 region 2" evidence="5">
    <location>
        <begin position="30"/>
        <end position="96"/>
    </location>
</feature>
<dbReference type="CDD" id="cd06171">
    <property type="entry name" value="Sigma70_r4"/>
    <property type="match status" value="1"/>
</dbReference>
<dbReference type="InterPro" id="IPR014284">
    <property type="entry name" value="RNA_pol_sigma-70_dom"/>
</dbReference>
<dbReference type="GO" id="GO:0003677">
    <property type="term" value="F:DNA binding"/>
    <property type="evidence" value="ECO:0007669"/>
    <property type="project" value="InterPro"/>
</dbReference>
<evidence type="ECO:0000256" key="4">
    <source>
        <dbReference type="ARBA" id="ARBA00023163"/>
    </source>
</evidence>
<sequence>MANGQITTPTTDEQIAQKVQKGNNETFSFLVEKYELSIKRYARKFTQDSETINDITQTVFLKAFSHINSFNPKLKFSSWLYRIAHNELVNFLKKKKELPLFDFDTFWPHSAPGKKELENETEKIMMRETFEKCLAKIPAKYREVINFYYLEDLSYEEISEILQTPVSTIGVRLKRGKTILKNLCHNKNIWNNQ</sequence>
<organism evidence="7 8">
    <name type="scientific">bacterium (Candidatus Gribaldobacteria) CG02_land_8_20_14_3_00_41_15</name>
    <dbReference type="NCBI Taxonomy" id="2014270"/>
    <lineage>
        <taxon>Bacteria</taxon>
        <taxon>Candidatus Gribaldobacteria</taxon>
    </lineage>
</organism>
<reference evidence="8" key="1">
    <citation type="submission" date="2017-09" db="EMBL/GenBank/DDBJ databases">
        <title>Depth-based differentiation of microbial function through sediment-hosted aquifers and enrichment of novel symbionts in the deep terrestrial subsurface.</title>
        <authorList>
            <person name="Probst A.J."/>
            <person name="Ladd B."/>
            <person name="Jarett J.K."/>
            <person name="Geller-Mcgrath D.E."/>
            <person name="Sieber C.M.K."/>
            <person name="Emerson J.B."/>
            <person name="Anantharaman K."/>
            <person name="Thomas B.C."/>
            <person name="Malmstrom R."/>
            <person name="Stieglmeier M."/>
            <person name="Klingl A."/>
            <person name="Woyke T."/>
            <person name="Ryan C.M."/>
            <person name="Banfield J.F."/>
        </authorList>
    </citation>
    <scope>NUCLEOTIDE SEQUENCE [LARGE SCALE GENOMIC DNA]</scope>
</reference>
<dbReference type="InterPro" id="IPR013325">
    <property type="entry name" value="RNA_pol_sigma_r2"/>
</dbReference>
<dbReference type="Gene3D" id="1.10.1740.10">
    <property type="match status" value="1"/>
</dbReference>
<dbReference type="GO" id="GO:0016987">
    <property type="term" value="F:sigma factor activity"/>
    <property type="evidence" value="ECO:0007669"/>
    <property type="project" value="UniProtKB-KW"/>
</dbReference>
<dbReference type="InterPro" id="IPR007627">
    <property type="entry name" value="RNA_pol_sigma70_r2"/>
</dbReference>
<evidence type="ECO:0000259" key="5">
    <source>
        <dbReference type="Pfam" id="PF04542"/>
    </source>
</evidence>
<evidence type="ECO:0000256" key="2">
    <source>
        <dbReference type="ARBA" id="ARBA00023015"/>
    </source>
</evidence>
<dbReference type="Gene3D" id="1.10.10.10">
    <property type="entry name" value="Winged helix-like DNA-binding domain superfamily/Winged helix DNA-binding domain"/>
    <property type="match status" value="1"/>
</dbReference>
<dbReference type="InterPro" id="IPR013249">
    <property type="entry name" value="RNA_pol_sigma70_r4_t2"/>
</dbReference>
<feature type="domain" description="RNA polymerase sigma factor 70 region 4 type 2" evidence="6">
    <location>
        <begin position="128"/>
        <end position="178"/>
    </location>
</feature>
<protein>
    <recommendedName>
        <fullName evidence="9">RNA polymerase sigma factor SigW</fullName>
    </recommendedName>
</protein>
<dbReference type="SUPFAM" id="SSF88659">
    <property type="entry name" value="Sigma3 and sigma4 domains of RNA polymerase sigma factors"/>
    <property type="match status" value="1"/>
</dbReference>
<dbReference type="InterPro" id="IPR039425">
    <property type="entry name" value="RNA_pol_sigma-70-like"/>
</dbReference>
<dbReference type="PANTHER" id="PTHR43133:SF51">
    <property type="entry name" value="RNA POLYMERASE SIGMA FACTOR"/>
    <property type="match status" value="1"/>
</dbReference>
<dbReference type="NCBIfam" id="TIGR02937">
    <property type="entry name" value="sigma70-ECF"/>
    <property type="match status" value="1"/>
</dbReference>
<evidence type="ECO:0008006" key="9">
    <source>
        <dbReference type="Google" id="ProtNLM"/>
    </source>
</evidence>
<dbReference type="AlphaFoldDB" id="A0A2M7DEH3"/>
<proteinExistence type="inferred from homology"/>
<dbReference type="PANTHER" id="PTHR43133">
    <property type="entry name" value="RNA POLYMERASE ECF-TYPE SIGMA FACTO"/>
    <property type="match status" value="1"/>
</dbReference>
<dbReference type="Pfam" id="PF08281">
    <property type="entry name" value="Sigma70_r4_2"/>
    <property type="match status" value="1"/>
</dbReference>
<name>A0A2M7DEH3_9BACT</name>
<dbReference type="GO" id="GO:0006352">
    <property type="term" value="P:DNA-templated transcription initiation"/>
    <property type="evidence" value="ECO:0007669"/>
    <property type="project" value="InterPro"/>
</dbReference>
<comment type="caution">
    <text evidence="7">The sequence shown here is derived from an EMBL/GenBank/DDBJ whole genome shotgun (WGS) entry which is preliminary data.</text>
</comment>
<evidence type="ECO:0000259" key="6">
    <source>
        <dbReference type="Pfam" id="PF08281"/>
    </source>
</evidence>
<evidence type="ECO:0000313" key="7">
    <source>
        <dbReference type="EMBL" id="PIV47253.1"/>
    </source>
</evidence>
<dbReference type="SUPFAM" id="SSF88946">
    <property type="entry name" value="Sigma2 domain of RNA polymerase sigma factors"/>
    <property type="match status" value="1"/>
</dbReference>
<dbReference type="Pfam" id="PF04542">
    <property type="entry name" value="Sigma70_r2"/>
    <property type="match status" value="1"/>
</dbReference>
<evidence type="ECO:0000313" key="8">
    <source>
        <dbReference type="Proteomes" id="UP000229030"/>
    </source>
</evidence>